<dbReference type="PANTHER" id="PTHR30352:SF2">
    <property type="entry name" value="ANAEROBIC RIBONUCLEOSIDE-TRIPHOSPHATE REDUCTASE-ACTIVATING PROTEIN"/>
    <property type="match status" value="1"/>
</dbReference>
<comment type="caution">
    <text evidence="7">The sequence shown here is derived from an EMBL/GenBank/DDBJ whole genome shotgun (WGS) entry which is preliminary data.</text>
</comment>
<sequence>MTDALRLTRAHFPVTALGPGTRLGIWLQGCPLACPGCVAKDTWDPDGGVTVGVDVLLDDVRRAIEEGGDGVTVSGGEPLEQAEPLAALLRGVRELSANAVTPLDILLYTGYERAELDVSQLATAALADVLITGRYVVTAPTGLIWRGSANQEMHLQTPLGRTRYASYLDYEPAAPPIQIETSPDGDAWWVGVPNKPNTARAIEDGLRALGYRVTSVSWRRPAP</sequence>
<evidence type="ECO:0000256" key="1">
    <source>
        <dbReference type="ARBA" id="ARBA00001966"/>
    </source>
</evidence>
<organism evidence="7 8">
    <name type="scientific">Luedemannella helvata</name>
    <dbReference type="NCBI Taxonomy" id="349315"/>
    <lineage>
        <taxon>Bacteria</taxon>
        <taxon>Bacillati</taxon>
        <taxon>Actinomycetota</taxon>
        <taxon>Actinomycetes</taxon>
        <taxon>Micromonosporales</taxon>
        <taxon>Micromonosporaceae</taxon>
        <taxon>Luedemannella</taxon>
    </lineage>
</organism>
<dbReference type="PANTHER" id="PTHR30352">
    <property type="entry name" value="PYRUVATE FORMATE-LYASE-ACTIVATING ENZYME"/>
    <property type="match status" value="1"/>
</dbReference>
<dbReference type="InterPro" id="IPR034457">
    <property type="entry name" value="Organic_radical-activating"/>
</dbReference>
<reference evidence="8" key="1">
    <citation type="journal article" date="2019" name="Int. J. Syst. Evol. Microbiol.">
        <title>The Global Catalogue of Microorganisms (GCM) 10K type strain sequencing project: providing services to taxonomists for standard genome sequencing and annotation.</title>
        <authorList>
            <consortium name="The Broad Institute Genomics Platform"/>
            <consortium name="The Broad Institute Genome Sequencing Center for Infectious Disease"/>
            <person name="Wu L."/>
            <person name="Ma J."/>
        </authorList>
    </citation>
    <scope>NUCLEOTIDE SEQUENCE [LARGE SCALE GENOMIC DNA]</scope>
    <source>
        <strain evidence="8">JCM 13249</strain>
    </source>
</reference>
<keyword evidence="8" id="KW-1185">Reference proteome</keyword>
<dbReference type="SFLD" id="SFLDS00029">
    <property type="entry name" value="Radical_SAM"/>
    <property type="match status" value="1"/>
</dbReference>
<comment type="cofactor">
    <cofactor evidence="1">
        <name>[4Fe-4S] cluster</name>
        <dbReference type="ChEBI" id="CHEBI:49883"/>
    </cofactor>
</comment>
<keyword evidence="2" id="KW-0004">4Fe-4S</keyword>
<accession>A0ABP4XAF8</accession>
<dbReference type="Pfam" id="PF13353">
    <property type="entry name" value="Fer4_12"/>
    <property type="match status" value="1"/>
</dbReference>
<dbReference type="RefSeq" id="WP_344087959.1">
    <property type="nucleotide sequence ID" value="NZ_BAAALS010000042.1"/>
</dbReference>
<gene>
    <name evidence="7" type="ORF">GCM10009681_53580</name>
</gene>
<dbReference type="InterPro" id="IPR013785">
    <property type="entry name" value="Aldolase_TIM"/>
</dbReference>
<dbReference type="Proteomes" id="UP001500655">
    <property type="component" value="Unassembled WGS sequence"/>
</dbReference>
<proteinExistence type="predicted"/>
<protein>
    <submittedName>
        <fullName evidence="7">4Fe-4S cluster-binding domain-containing protein</fullName>
    </submittedName>
</protein>
<dbReference type="EMBL" id="BAAALS010000042">
    <property type="protein sequence ID" value="GAA1775285.1"/>
    <property type="molecule type" value="Genomic_DNA"/>
</dbReference>
<evidence type="ECO:0000256" key="6">
    <source>
        <dbReference type="ARBA" id="ARBA00023014"/>
    </source>
</evidence>
<keyword evidence="6" id="KW-0411">Iron-sulfur</keyword>
<dbReference type="SUPFAM" id="SSF102114">
    <property type="entry name" value="Radical SAM enzymes"/>
    <property type="match status" value="1"/>
</dbReference>
<evidence type="ECO:0000256" key="5">
    <source>
        <dbReference type="ARBA" id="ARBA00023004"/>
    </source>
</evidence>
<evidence type="ECO:0000256" key="2">
    <source>
        <dbReference type="ARBA" id="ARBA00022485"/>
    </source>
</evidence>
<keyword evidence="5" id="KW-0408">Iron</keyword>
<dbReference type="CDD" id="cd01335">
    <property type="entry name" value="Radical_SAM"/>
    <property type="match status" value="1"/>
</dbReference>
<evidence type="ECO:0000256" key="4">
    <source>
        <dbReference type="ARBA" id="ARBA00022723"/>
    </source>
</evidence>
<keyword evidence="3" id="KW-0949">S-adenosyl-L-methionine</keyword>
<dbReference type="InterPro" id="IPR058240">
    <property type="entry name" value="rSAM_sf"/>
</dbReference>
<dbReference type="Gene3D" id="3.20.20.70">
    <property type="entry name" value="Aldolase class I"/>
    <property type="match status" value="1"/>
</dbReference>
<evidence type="ECO:0000256" key="3">
    <source>
        <dbReference type="ARBA" id="ARBA00022691"/>
    </source>
</evidence>
<dbReference type="InterPro" id="IPR007197">
    <property type="entry name" value="rSAM"/>
</dbReference>
<evidence type="ECO:0000313" key="7">
    <source>
        <dbReference type="EMBL" id="GAA1775285.1"/>
    </source>
</evidence>
<keyword evidence="4" id="KW-0479">Metal-binding</keyword>
<name>A0ABP4XAF8_9ACTN</name>
<evidence type="ECO:0000313" key="8">
    <source>
        <dbReference type="Proteomes" id="UP001500655"/>
    </source>
</evidence>